<proteinExistence type="predicted"/>
<keyword evidence="2" id="KW-0472">Membrane</keyword>
<feature type="compositionally biased region" description="Gly residues" evidence="1">
    <location>
        <begin position="58"/>
        <end position="71"/>
    </location>
</feature>
<sequence>MRSREPDEETVLLLRERLRAVDEALGTPPGLWERVRSGPPAVPAPRAEPTAPRRARGLPGGLPGRLPGGRSRGASRRLPSAAPRRVPRLLAGVAAAVVVSLVLLGAWWLAGPPGGTDGSGGDGRDGHPAGPPAVTLTVHNAEEACRPLRTLECALGLAKDPYRRYGSPDNRAGRVWHGDRVSAVCVVADGRLIRDEAGITSRRWYLVSGGGAVVPVDGWLPGVRTRNTTEVRECSAAETAEGRRS</sequence>
<evidence type="ECO:0000313" key="3">
    <source>
        <dbReference type="EMBL" id="RKM95906.1"/>
    </source>
</evidence>
<feature type="transmembrane region" description="Helical" evidence="2">
    <location>
        <begin position="89"/>
        <end position="110"/>
    </location>
</feature>
<feature type="region of interest" description="Disordered" evidence="1">
    <location>
        <begin position="25"/>
        <end position="81"/>
    </location>
</feature>
<dbReference type="AlphaFoldDB" id="A0A3R7FEM3"/>
<dbReference type="RefSeq" id="WP_043471694.1">
    <property type="nucleotide sequence ID" value="NZ_CP134822.1"/>
</dbReference>
<dbReference type="OrthoDB" id="9801841at2"/>
<accession>A0A3R7FEM3</accession>
<keyword evidence="2" id="KW-1133">Transmembrane helix</keyword>
<comment type="caution">
    <text evidence="3">The sequence shown here is derived from an EMBL/GenBank/DDBJ whole genome shotgun (WGS) entry which is preliminary data.</text>
</comment>
<name>A0A3R7FEM3_9ACTN</name>
<organism evidence="3 4">
    <name type="scientific">Streptomyces xinghaiensis</name>
    <dbReference type="NCBI Taxonomy" id="1038928"/>
    <lineage>
        <taxon>Bacteria</taxon>
        <taxon>Bacillati</taxon>
        <taxon>Actinomycetota</taxon>
        <taxon>Actinomycetes</taxon>
        <taxon>Kitasatosporales</taxon>
        <taxon>Streptomycetaceae</taxon>
        <taxon>Streptomyces</taxon>
    </lineage>
</organism>
<evidence type="ECO:0000313" key="4">
    <source>
        <dbReference type="Proteomes" id="UP000028058"/>
    </source>
</evidence>
<dbReference type="EMBL" id="JNAD02000005">
    <property type="protein sequence ID" value="RKM95906.1"/>
    <property type="molecule type" value="Genomic_DNA"/>
</dbReference>
<protein>
    <submittedName>
        <fullName evidence="3">Uncharacterized protein</fullName>
    </submittedName>
</protein>
<gene>
    <name evidence="3" type="ORF">SFRA_012880</name>
</gene>
<keyword evidence="4" id="KW-1185">Reference proteome</keyword>
<keyword evidence="2" id="KW-0812">Transmembrane</keyword>
<dbReference type="Proteomes" id="UP000028058">
    <property type="component" value="Unassembled WGS sequence"/>
</dbReference>
<reference evidence="3 4" key="1">
    <citation type="journal article" date="2014" name="Genome Announc.">
        <title>Draft Genome Sequence of Streptomyces fradiae ATCC 19609, a Strain Highly Sensitive to Antibiotics.</title>
        <authorList>
            <person name="Bekker O.B."/>
            <person name="Klimina K.M."/>
            <person name="Vatlin A.A."/>
            <person name="Zakharevich N.V."/>
            <person name="Kasianov A.S."/>
            <person name="Danilenko V.N."/>
        </authorList>
    </citation>
    <scope>NUCLEOTIDE SEQUENCE [LARGE SCALE GENOMIC DNA]</scope>
    <source>
        <strain evidence="3 4">ATCC 19609</strain>
    </source>
</reference>
<evidence type="ECO:0000256" key="2">
    <source>
        <dbReference type="SAM" id="Phobius"/>
    </source>
</evidence>
<evidence type="ECO:0000256" key="1">
    <source>
        <dbReference type="SAM" id="MobiDB-lite"/>
    </source>
</evidence>